<keyword evidence="2" id="KW-1185">Reference proteome</keyword>
<reference evidence="1 2" key="1">
    <citation type="submission" date="2020-07" db="EMBL/GenBank/DDBJ databases">
        <title>Genomic Encyclopedia of Type Strains, Phase IV (KMG-V): Genome sequencing to study the core and pangenomes of soil and plant-associated prokaryotes.</title>
        <authorList>
            <person name="Whitman W."/>
        </authorList>
    </citation>
    <scope>NUCLEOTIDE SEQUENCE [LARGE SCALE GENOMIC DNA]</scope>
    <source>
        <strain evidence="1 2">RH2WT43</strain>
    </source>
</reference>
<evidence type="ECO:0000313" key="1">
    <source>
        <dbReference type="EMBL" id="MBA8889956.1"/>
    </source>
</evidence>
<dbReference type="AlphaFoldDB" id="A0A839F5U1"/>
<protein>
    <submittedName>
        <fullName evidence="1">Uncharacterized protein</fullName>
    </submittedName>
</protein>
<organism evidence="1 2">
    <name type="scientific">Dokdonella fugitiva</name>
    <dbReference type="NCBI Taxonomy" id="328517"/>
    <lineage>
        <taxon>Bacteria</taxon>
        <taxon>Pseudomonadati</taxon>
        <taxon>Pseudomonadota</taxon>
        <taxon>Gammaproteobacteria</taxon>
        <taxon>Lysobacterales</taxon>
        <taxon>Rhodanobacteraceae</taxon>
        <taxon>Dokdonella</taxon>
    </lineage>
</organism>
<sequence>MPAPDTGFPASPQILKAGLVLLDPVTGTQRRIIVLQYNPDQLHRSLQVQATSGEGGERSEALRLKGPPVETIKLEAEIDATDQLEDPDSHAIAVQNGIHPQLAALELMVYPTSGQLLNNLALSIAGAVEIVPMQAPLTVFVWSRSRIVPVRVTEFSITEEAFDTELNPIRAKVSLGMRVLSVNDLGYEHRGSALYLAHLAAKQVLAAQSADGALGAFGLEKLP</sequence>
<name>A0A839F5U1_9GAMM</name>
<gene>
    <name evidence="1" type="ORF">FHW12_004203</name>
</gene>
<dbReference type="RefSeq" id="WP_182532991.1">
    <property type="nucleotide sequence ID" value="NZ_JACGXL010000009.1"/>
</dbReference>
<proteinExistence type="predicted"/>
<dbReference type="Proteomes" id="UP000550401">
    <property type="component" value="Unassembled WGS sequence"/>
</dbReference>
<accession>A0A839F5U1</accession>
<comment type="caution">
    <text evidence="1">The sequence shown here is derived from an EMBL/GenBank/DDBJ whole genome shotgun (WGS) entry which is preliminary data.</text>
</comment>
<evidence type="ECO:0000313" key="2">
    <source>
        <dbReference type="Proteomes" id="UP000550401"/>
    </source>
</evidence>
<dbReference type="EMBL" id="JACGXL010000009">
    <property type="protein sequence ID" value="MBA8889956.1"/>
    <property type="molecule type" value="Genomic_DNA"/>
</dbReference>